<gene>
    <name evidence="1" type="ORF">EXM22_09290</name>
</gene>
<name>A0A5C1QMI0_9SPIO</name>
<dbReference type="KEGG" id="ock:EXM22_09290"/>
<dbReference type="Proteomes" id="UP000324209">
    <property type="component" value="Chromosome"/>
</dbReference>
<dbReference type="Pfam" id="PF19641">
    <property type="entry name" value="DUF6144"/>
    <property type="match status" value="1"/>
</dbReference>
<dbReference type="RefSeq" id="WP_149486250.1">
    <property type="nucleotide sequence ID" value="NZ_CP036150.1"/>
</dbReference>
<dbReference type="OrthoDB" id="2035251at2"/>
<keyword evidence="2" id="KW-1185">Reference proteome</keyword>
<evidence type="ECO:0000313" key="2">
    <source>
        <dbReference type="Proteomes" id="UP000324209"/>
    </source>
</evidence>
<dbReference type="EMBL" id="CP036150">
    <property type="protein sequence ID" value="QEN08170.1"/>
    <property type="molecule type" value="Genomic_DNA"/>
</dbReference>
<accession>A0A5C1QMI0</accession>
<sequence length="153" mass="17796">MNHWIKELLINLDDHVDDISKQKILEKCGPHCPFSHLPNEKILELRHQSKNEEDFLDKLIDVWHLKKENNQHYVVFDQCYCPLVNNDIQNSSKTMCYCTLGNLKHKFKISLGREVEVQILKTVLNGDDECRFKIGISPEPEGGSNRVPKRDGD</sequence>
<evidence type="ECO:0000313" key="1">
    <source>
        <dbReference type="EMBL" id="QEN08170.1"/>
    </source>
</evidence>
<dbReference type="InterPro" id="IPR024096">
    <property type="entry name" value="NO_sig/Golgi_transp_ligand-bd"/>
</dbReference>
<proteinExistence type="predicted"/>
<evidence type="ECO:0008006" key="3">
    <source>
        <dbReference type="Google" id="ProtNLM"/>
    </source>
</evidence>
<protein>
    <recommendedName>
        <fullName evidence="3">Metanogen output domain-containing protein</fullName>
    </recommendedName>
</protein>
<dbReference type="InterPro" id="IPR046142">
    <property type="entry name" value="DUF6144"/>
</dbReference>
<organism evidence="1 2">
    <name type="scientific">Oceanispirochaeta crateris</name>
    <dbReference type="NCBI Taxonomy" id="2518645"/>
    <lineage>
        <taxon>Bacteria</taxon>
        <taxon>Pseudomonadati</taxon>
        <taxon>Spirochaetota</taxon>
        <taxon>Spirochaetia</taxon>
        <taxon>Spirochaetales</taxon>
        <taxon>Spirochaetaceae</taxon>
        <taxon>Oceanispirochaeta</taxon>
    </lineage>
</organism>
<dbReference type="SUPFAM" id="SSF111126">
    <property type="entry name" value="Ligand-binding domain in the NO signalling and Golgi transport"/>
    <property type="match status" value="1"/>
</dbReference>
<dbReference type="AlphaFoldDB" id="A0A5C1QMI0"/>
<reference evidence="1 2" key="1">
    <citation type="submission" date="2019-02" db="EMBL/GenBank/DDBJ databases">
        <title>Complete Genome Sequence and Methylome Analysis of free living Spirochaetas.</title>
        <authorList>
            <person name="Fomenkov A."/>
            <person name="Dubinina G."/>
            <person name="Leshcheva N."/>
            <person name="Mikheeva N."/>
            <person name="Grabovich M."/>
            <person name="Vincze T."/>
            <person name="Roberts R.J."/>
        </authorList>
    </citation>
    <scope>NUCLEOTIDE SEQUENCE [LARGE SCALE GENOMIC DNA]</scope>
    <source>
        <strain evidence="1 2">K2</strain>
    </source>
</reference>